<name>A0A9P6QQA6_9FUNG</name>
<dbReference type="EMBL" id="JAAAIN010004513">
    <property type="protein sequence ID" value="KAG0280396.1"/>
    <property type="molecule type" value="Genomic_DNA"/>
</dbReference>
<evidence type="ECO:0000313" key="2">
    <source>
        <dbReference type="EMBL" id="KAG0280396.1"/>
    </source>
</evidence>
<protein>
    <submittedName>
        <fullName evidence="2">Uncharacterized protein</fullName>
    </submittedName>
</protein>
<evidence type="ECO:0000256" key="1">
    <source>
        <dbReference type="SAM" id="MobiDB-lite"/>
    </source>
</evidence>
<keyword evidence="3" id="KW-1185">Reference proteome</keyword>
<comment type="caution">
    <text evidence="2">The sequence shown here is derived from an EMBL/GenBank/DDBJ whole genome shotgun (WGS) entry which is preliminary data.</text>
</comment>
<dbReference type="Proteomes" id="UP000823405">
    <property type="component" value="Unassembled WGS sequence"/>
</dbReference>
<proteinExistence type="predicted"/>
<feature type="compositionally biased region" description="Low complexity" evidence="1">
    <location>
        <begin position="16"/>
        <end position="25"/>
    </location>
</feature>
<feature type="compositionally biased region" description="Acidic residues" evidence="1">
    <location>
        <begin position="32"/>
        <end position="44"/>
    </location>
</feature>
<accession>A0A9P6QQA6</accession>
<dbReference type="AlphaFoldDB" id="A0A9P6QQA6"/>
<reference evidence="2" key="1">
    <citation type="journal article" date="2020" name="Fungal Divers.">
        <title>Resolving the Mortierellaceae phylogeny through synthesis of multi-gene phylogenetics and phylogenomics.</title>
        <authorList>
            <person name="Vandepol N."/>
            <person name="Liber J."/>
            <person name="Desiro A."/>
            <person name="Na H."/>
            <person name="Kennedy M."/>
            <person name="Barry K."/>
            <person name="Grigoriev I.V."/>
            <person name="Miller A.N."/>
            <person name="O'Donnell K."/>
            <person name="Stajich J.E."/>
            <person name="Bonito G."/>
        </authorList>
    </citation>
    <scope>NUCLEOTIDE SEQUENCE</scope>
    <source>
        <strain evidence="2">NVP60</strain>
    </source>
</reference>
<feature type="region of interest" description="Disordered" evidence="1">
    <location>
        <begin position="1"/>
        <end position="104"/>
    </location>
</feature>
<evidence type="ECO:0000313" key="3">
    <source>
        <dbReference type="Proteomes" id="UP000823405"/>
    </source>
</evidence>
<organism evidence="2 3">
    <name type="scientific">Linnemannia gamsii</name>
    <dbReference type="NCBI Taxonomy" id="64522"/>
    <lineage>
        <taxon>Eukaryota</taxon>
        <taxon>Fungi</taxon>
        <taxon>Fungi incertae sedis</taxon>
        <taxon>Mucoromycota</taxon>
        <taxon>Mortierellomycotina</taxon>
        <taxon>Mortierellomycetes</taxon>
        <taxon>Mortierellales</taxon>
        <taxon>Mortierellaceae</taxon>
        <taxon>Linnemannia</taxon>
    </lineage>
</organism>
<feature type="compositionally biased region" description="Pro residues" evidence="1">
    <location>
        <begin position="89"/>
        <end position="104"/>
    </location>
</feature>
<gene>
    <name evidence="2" type="ORF">BGZ97_009413</name>
</gene>
<feature type="non-terminal residue" evidence="2">
    <location>
        <position position="129"/>
    </location>
</feature>
<sequence length="129" mass="13843">MRFDLRAIHSTSTPASGSEESVGSVSDRESDGESVGDDDEEEHDPDITQGSIFVPKNLDEGQVESIPETPQDGSKGALQDEDGFGGPVQPSPPMFPGRTPPRPPLLLIDDNEEYEVDSILDYKVVCGSP</sequence>